<keyword evidence="10" id="KW-1003">Cell membrane</keyword>
<comment type="similarity">
    <text evidence="3 10">Belongs to the ATPase gamma chain family.</text>
</comment>
<dbReference type="SUPFAM" id="SSF52943">
    <property type="entry name" value="ATP synthase (F1-ATPase), gamma subunit"/>
    <property type="match status" value="1"/>
</dbReference>
<accession>A0A1F2UFM4</accession>
<dbReference type="GO" id="GO:0046933">
    <property type="term" value="F:proton-transporting ATP synthase activity, rotational mechanism"/>
    <property type="evidence" value="ECO:0007669"/>
    <property type="project" value="UniProtKB-UniRule"/>
</dbReference>
<evidence type="ECO:0000313" key="12">
    <source>
        <dbReference type="Proteomes" id="UP000178086"/>
    </source>
</evidence>
<comment type="caution">
    <text evidence="11">The sequence shown here is derived from an EMBL/GenBank/DDBJ whole genome shotgun (WGS) entry which is preliminary data.</text>
</comment>
<reference evidence="11 12" key="1">
    <citation type="journal article" date="2016" name="Nat. Commun.">
        <title>Thousands of microbial genomes shed light on interconnected biogeochemical processes in an aquifer system.</title>
        <authorList>
            <person name="Anantharaman K."/>
            <person name="Brown C.T."/>
            <person name="Hug L.A."/>
            <person name="Sharon I."/>
            <person name="Castelle C.J."/>
            <person name="Probst A.J."/>
            <person name="Thomas B.C."/>
            <person name="Singh A."/>
            <person name="Wilkins M.J."/>
            <person name="Karaoz U."/>
            <person name="Brodie E.L."/>
            <person name="Williams K.H."/>
            <person name="Hubbard S.S."/>
            <person name="Banfield J.F."/>
        </authorList>
    </citation>
    <scope>NUCLEOTIDE SEQUENCE [LARGE SCALE GENOMIC DNA]</scope>
</reference>
<evidence type="ECO:0000256" key="5">
    <source>
        <dbReference type="ARBA" id="ARBA00022781"/>
    </source>
</evidence>
<protein>
    <recommendedName>
        <fullName evidence="10">ATP synthase gamma chain</fullName>
    </recommendedName>
    <alternativeName>
        <fullName evidence="10">ATP synthase F1 sector gamma subunit</fullName>
    </alternativeName>
    <alternativeName>
        <fullName evidence="10">F-ATPase gamma subunit</fullName>
    </alternativeName>
</protein>
<keyword evidence="9 10" id="KW-0066">ATP synthesis</keyword>
<dbReference type="PROSITE" id="PS00153">
    <property type="entry name" value="ATPASE_GAMMA"/>
    <property type="match status" value="1"/>
</dbReference>
<keyword evidence="4 10" id="KW-0813">Transport</keyword>
<dbReference type="GO" id="GO:0042777">
    <property type="term" value="P:proton motive force-driven plasma membrane ATP synthesis"/>
    <property type="evidence" value="ECO:0007669"/>
    <property type="project" value="UniProtKB-UniRule"/>
</dbReference>
<evidence type="ECO:0000313" key="11">
    <source>
        <dbReference type="EMBL" id="OFW31854.1"/>
    </source>
</evidence>
<evidence type="ECO:0000256" key="4">
    <source>
        <dbReference type="ARBA" id="ARBA00022448"/>
    </source>
</evidence>
<evidence type="ECO:0000256" key="7">
    <source>
        <dbReference type="ARBA" id="ARBA00023136"/>
    </source>
</evidence>
<evidence type="ECO:0000256" key="3">
    <source>
        <dbReference type="ARBA" id="ARBA00007681"/>
    </source>
</evidence>
<comment type="subcellular location">
    <subcellularLocation>
        <location evidence="10">Cell membrane</location>
        <topology evidence="10">Peripheral membrane protein</topology>
    </subcellularLocation>
    <subcellularLocation>
        <location evidence="2">Membrane</location>
        <topology evidence="2">Peripheral membrane protein</topology>
    </subcellularLocation>
</comment>
<evidence type="ECO:0000256" key="1">
    <source>
        <dbReference type="ARBA" id="ARBA00003456"/>
    </source>
</evidence>
<dbReference type="CDD" id="cd12151">
    <property type="entry name" value="F1-ATPase_gamma"/>
    <property type="match status" value="1"/>
</dbReference>
<dbReference type="Gene3D" id="1.10.287.80">
    <property type="entry name" value="ATP synthase, gamma subunit, helix hairpin domain"/>
    <property type="match status" value="2"/>
</dbReference>
<keyword evidence="8 10" id="KW-0139">CF(1)</keyword>
<sequence length="295" mass="32787">MSKARAVLSRIKSVESTRQITRTMEMVATAKIKRAQSRIEAARPYAIKMVDVLNSVAQHVGAGSHPLLEVHEETKNVVIIPVTSNRGLCGAFNMNILRRAEAIYRDETAQGREVSFVAVGRKGAGYLRFAEYNIIAAHTEFTDRPTFIEAKAVADEIVEMYQEGSIDKVYIVFNHFKSALEQKPTTHQLLPVKQEEISGGEAEAGGMSVEHEFEPDAVRVLYDLLPRYVNTVVLRALMESAASEHAARRIAMKNATDSATEMIENLTRWYNRARQAQITQEIAEIVGGANALQEA</sequence>
<dbReference type="InterPro" id="IPR000131">
    <property type="entry name" value="ATP_synth_F1_gsu"/>
</dbReference>
<dbReference type="InterPro" id="IPR035968">
    <property type="entry name" value="ATP_synth_F1_ATPase_gsu"/>
</dbReference>
<dbReference type="NCBIfam" id="TIGR01146">
    <property type="entry name" value="ATPsyn_F1gamma"/>
    <property type="match status" value="1"/>
</dbReference>
<dbReference type="PRINTS" id="PR00126">
    <property type="entry name" value="ATPASEGAMMA"/>
</dbReference>
<dbReference type="GO" id="GO:0005524">
    <property type="term" value="F:ATP binding"/>
    <property type="evidence" value="ECO:0007669"/>
    <property type="project" value="UniProtKB-UniRule"/>
</dbReference>
<dbReference type="HAMAP" id="MF_00815">
    <property type="entry name" value="ATP_synth_gamma_bact"/>
    <property type="match status" value="1"/>
</dbReference>
<dbReference type="EMBL" id="MELI01000110">
    <property type="protein sequence ID" value="OFW31854.1"/>
    <property type="molecule type" value="Genomic_DNA"/>
</dbReference>
<dbReference type="GO" id="GO:0005886">
    <property type="term" value="C:plasma membrane"/>
    <property type="evidence" value="ECO:0007669"/>
    <property type="project" value="UniProtKB-SubCell"/>
</dbReference>
<dbReference type="GO" id="GO:0045259">
    <property type="term" value="C:proton-transporting ATP synthase complex"/>
    <property type="evidence" value="ECO:0007669"/>
    <property type="project" value="UniProtKB-KW"/>
</dbReference>
<dbReference type="PANTHER" id="PTHR11693">
    <property type="entry name" value="ATP SYNTHASE GAMMA CHAIN"/>
    <property type="match status" value="1"/>
</dbReference>
<comment type="function">
    <text evidence="1 10">Produces ATP from ADP in the presence of a proton gradient across the membrane. The gamma chain is believed to be important in regulating ATPase activity and the flow of protons through the CF(0) complex.</text>
</comment>
<dbReference type="PANTHER" id="PTHR11693:SF22">
    <property type="entry name" value="ATP SYNTHASE SUBUNIT GAMMA, MITOCHONDRIAL"/>
    <property type="match status" value="1"/>
</dbReference>
<evidence type="ECO:0000256" key="6">
    <source>
        <dbReference type="ARBA" id="ARBA00023065"/>
    </source>
</evidence>
<comment type="subunit">
    <text evidence="10">F-type ATPases have 2 components, CF(1) - the catalytic core - and CF(0) - the membrane proton channel. CF(1) has five subunits: alpha(3), beta(3), gamma(1), delta(1), epsilon(1). CF(0) has three main subunits: a, b and c.</text>
</comment>
<gene>
    <name evidence="10" type="primary">atpG</name>
    <name evidence="11" type="ORF">A2074_06640</name>
</gene>
<dbReference type="Pfam" id="PF00231">
    <property type="entry name" value="ATP-synt"/>
    <property type="match status" value="1"/>
</dbReference>
<dbReference type="AlphaFoldDB" id="A0A1F2UFM4"/>
<evidence type="ECO:0000256" key="8">
    <source>
        <dbReference type="ARBA" id="ARBA00023196"/>
    </source>
</evidence>
<name>A0A1F2UFM4_9ACTN</name>
<keyword evidence="7 10" id="KW-0472">Membrane</keyword>
<evidence type="ECO:0000256" key="2">
    <source>
        <dbReference type="ARBA" id="ARBA00004170"/>
    </source>
</evidence>
<evidence type="ECO:0000256" key="9">
    <source>
        <dbReference type="ARBA" id="ARBA00023310"/>
    </source>
</evidence>
<dbReference type="Gene3D" id="3.40.1380.10">
    <property type="match status" value="1"/>
</dbReference>
<organism evidence="11 12">
    <name type="scientific">Candidatus Aquicultor primus</name>
    <dbReference type="NCBI Taxonomy" id="1797195"/>
    <lineage>
        <taxon>Bacteria</taxon>
        <taxon>Bacillati</taxon>
        <taxon>Actinomycetota</taxon>
        <taxon>Candidatus Aquicultoria</taxon>
        <taxon>Candidatus Aquicultorales</taxon>
        <taxon>Candidatus Aquicultoraceae</taxon>
        <taxon>Candidatus Aquicultor</taxon>
    </lineage>
</organism>
<proteinExistence type="inferred from homology"/>
<dbReference type="InterPro" id="IPR023632">
    <property type="entry name" value="ATP_synth_F1_gsu_CS"/>
</dbReference>
<keyword evidence="6 10" id="KW-0406">Ion transport</keyword>
<dbReference type="Proteomes" id="UP000178086">
    <property type="component" value="Unassembled WGS sequence"/>
</dbReference>
<evidence type="ECO:0000256" key="10">
    <source>
        <dbReference type="HAMAP-Rule" id="MF_00815"/>
    </source>
</evidence>
<keyword evidence="5 10" id="KW-0375">Hydrogen ion transport</keyword>
<dbReference type="NCBIfam" id="NF004145">
    <property type="entry name" value="PRK05621.1-2"/>
    <property type="match status" value="1"/>
</dbReference>